<protein>
    <submittedName>
        <fullName evidence="1">Uncharacterized protein</fullName>
    </submittedName>
</protein>
<dbReference type="AlphaFoldDB" id="A0A1F7K9H4"/>
<proteinExistence type="predicted"/>
<accession>A0A1F7K9H4</accession>
<organism evidence="1 2">
    <name type="scientific">Candidatus Roizmanbacteria bacterium RIFOXYA1_FULL_41_12</name>
    <dbReference type="NCBI Taxonomy" id="1802082"/>
    <lineage>
        <taxon>Bacteria</taxon>
        <taxon>Candidatus Roizmaniibacteriota</taxon>
    </lineage>
</organism>
<dbReference type="EMBL" id="MGBG01000020">
    <property type="protein sequence ID" value="OGK64507.1"/>
    <property type="molecule type" value="Genomic_DNA"/>
</dbReference>
<dbReference type="Proteomes" id="UP000178450">
    <property type="component" value="Unassembled WGS sequence"/>
</dbReference>
<comment type="caution">
    <text evidence="1">The sequence shown here is derived from an EMBL/GenBank/DDBJ whole genome shotgun (WGS) entry which is preliminary data.</text>
</comment>
<gene>
    <name evidence="1" type="ORF">A2209_02305</name>
</gene>
<reference evidence="1 2" key="1">
    <citation type="journal article" date="2016" name="Nat. Commun.">
        <title>Thousands of microbial genomes shed light on interconnected biogeochemical processes in an aquifer system.</title>
        <authorList>
            <person name="Anantharaman K."/>
            <person name="Brown C.T."/>
            <person name="Hug L.A."/>
            <person name="Sharon I."/>
            <person name="Castelle C.J."/>
            <person name="Probst A.J."/>
            <person name="Thomas B.C."/>
            <person name="Singh A."/>
            <person name="Wilkins M.J."/>
            <person name="Karaoz U."/>
            <person name="Brodie E.L."/>
            <person name="Williams K.H."/>
            <person name="Hubbard S.S."/>
            <person name="Banfield J.F."/>
        </authorList>
    </citation>
    <scope>NUCLEOTIDE SEQUENCE [LARGE SCALE GENOMIC DNA]</scope>
</reference>
<evidence type="ECO:0000313" key="1">
    <source>
        <dbReference type="EMBL" id="OGK64507.1"/>
    </source>
</evidence>
<evidence type="ECO:0000313" key="2">
    <source>
        <dbReference type="Proteomes" id="UP000178450"/>
    </source>
</evidence>
<name>A0A1F7K9H4_9BACT</name>
<sequence length="231" mass="25836">MSPYLKEQPRSIEVLNLLAKKRFDLSPLPQAALTNVLYRTRANLNPLGQEILTDSKELLWLKDAPNVLTANSLAEARDCVGLLLTETPGTIGYITGGLEGIHLQTILNGLTTEGISTFIIGIEESCYSKTKGRNPLYSTEEKMSLWTQLAPERSVLFVIPLRPDFVSPDDYYDWIAQYLGIFRNKQIVYLGSKDDPPEIILAHQRRAASPKHCLNISFGNPPVHTSELLDK</sequence>